<proteinExistence type="predicted"/>
<accession>A0A0F9G657</accession>
<feature type="region of interest" description="Disordered" evidence="1">
    <location>
        <begin position="1"/>
        <end position="43"/>
    </location>
</feature>
<dbReference type="AlphaFoldDB" id="A0A0F9G657"/>
<reference evidence="2" key="1">
    <citation type="journal article" date="2015" name="Nature">
        <title>Complex archaea that bridge the gap between prokaryotes and eukaryotes.</title>
        <authorList>
            <person name="Spang A."/>
            <person name="Saw J.H."/>
            <person name="Jorgensen S.L."/>
            <person name="Zaremba-Niedzwiedzka K."/>
            <person name="Martijn J."/>
            <person name="Lind A.E."/>
            <person name="van Eijk R."/>
            <person name="Schleper C."/>
            <person name="Guy L."/>
            <person name="Ettema T.J."/>
        </authorList>
    </citation>
    <scope>NUCLEOTIDE SEQUENCE</scope>
</reference>
<dbReference type="EMBL" id="LAZR01018982">
    <property type="protein sequence ID" value="KKL94223.1"/>
    <property type="molecule type" value="Genomic_DNA"/>
</dbReference>
<organism evidence="2">
    <name type="scientific">marine sediment metagenome</name>
    <dbReference type="NCBI Taxonomy" id="412755"/>
    <lineage>
        <taxon>unclassified sequences</taxon>
        <taxon>metagenomes</taxon>
        <taxon>ecological metagenomes</taxon>
    </lineage>
</organism>
<evidence type="ECO:0000256" key="1">
    <source>
        <dbReference type="SAM" id="MobiDB-lite"/>
    </source>
</evidence>
<sequence>MHEDQYHKEQREQVEDNTKRITALEKKQGKPGKPVEVEVTRKK</sequence>
<gene>
    <name evidence="2" type="ORF">LCGC14_1866850</name>
</gene>
<evidence type="ECO:0000313" key="2">
    <source>
        <dbReference type="EMBL" id="KKL94223.1"/>
    </source>
</evidence>
<protein>
    <submittedName>
        <fullName evidence="2">Uncharacterized protein</fullName>
    </submittedName>
</protein>
<comment type="caution">
    <text evidence="2">The sequence shown here is derived from an EMBL/GenBank/DDBJ whole genome shotgun (WGS) entry which is preliminary data.</text>
</comment>
<name>A0A0F9G657_9ZZZZ</name>